<evidence type="ECO:0000313" key="2">
    <source>
        <dbReference type="EMBL" id="KIN95092.1"/>
    </source>
</evidence>
<dbReference type="AlphaFoldDB" id="A0A0C3IDG5"/>
<sequence>MDGPPRRQSFTPLFRSPERRLTGGRTHTDVQIILLLASSSAHCVRLIPTVSTVGRFFSFHQSVQIHKNLPRRKQLTLVLAAKSTEPNRKWMP</sequence>
<dbReference type="InParanoid" id="A0A0C3IDG5"/>
<reference evidence="2 3" key="1">
    <citation type="submission" date="2014-04" db="EMBL/GenBank/DDBJ databases">
        <authorList>
            <consortium name="DOE Joint Genome Institute"/>
            <person name="Kuo A."/>
            <person name="Kohler A."/>
            <person name="Costa M.D."/>
            <person name="Nagy L.G."/>
            <person name="Floudas D."/>
            <person name="Copeland A."/>
            <person name="Barry K.W."/>
            <person name="Cichocki N."/>
            <person name="Veneault-Fourrey C."/>
            <person name="LaButti K."/>
            <person name="Lindquist E.A."/>
            <person name="Lipzen A."/>
            <person name="Lundell T."/>
            <person name="Morin E."/>
            <person name="Murat C."/>
            <person name="Sun H."/>
            <person name="Tunlid A."/>
            <person name="Henrissat B."/>
            <person name="Grigoriev I.V."/>
            <person name="Hibbett D.S."/>
            <person name="Martin F."/>
            <person name="Nordberg H.P."/>
            <person name="Cantor M.N."/>
            <person name="Hua S.X."/>
        </authorList>
    </citation>
    <scope>NUCLEOTIDE SEQUENCE [LARGE SCALE GENOMIC DNA]</scope>
    <source>
        <strain evidence="2 3">Marx 270</strain>
    </source>
</reference>
<evidence type="ECO:0000256" key="1">
    <source>
        <dbReference type="SAM" id="MobiDB-lite"/>
    </source>
</evidence>
<keyword evidence="3" id="KW-1185">Reference proteome</keyword>
<dbReference type="HOGENOM" id="CLU_2414165_0_0_1"/>
<accession>A0A0C3IDG5</accession>
<gene>
    <name evidence="2" type="ORF">M404DRAFT_1007806</name>
</gene>
<name>A0A0C3IDG5_PISTI</name>
<feature type="region of interest" description="Disordered" evidence="1">
    <location>
        <begin position="1"/>
        <end position="21"/>
    </location>
</feature>
<proteinExistence type="predicted"/>
<reference evidence="3" key="2">
    <citation type="submission" date="2015-01" db="EMBL/GenBank/DDBJ databases">
        <title>Evolutionary Origins and Diversification of the Mycorrhizal Mutualists.</title>
        <authorList>
            <consortium name="DOE Joint Genome Institute"/>
            <consortium name="Mycorrhizal Genomics Consortium"/>
            <person name="Kohler A."/>
            <person name="Kuo A."/>
            <person name="Nagy L.G."/>
            <person name="Floudas D."/>
            <person name="Copeland A."/>
            <person name="Barry K.W."/>
            <person name="Cichocki N."/>
            <person name="Veneault-Fourrey C."/>
            <person name="LaButti K."/>
            <person name="Lindquist E.A."/>
            <person name="Lipzen A."/>
            <person name="Lundell T."/>
            <person name="Morin E."/>
            <person name="Murat C."/>
            <person name="Riley R."/>
            <person name="Ohm R."/>
            <person name="Sun H."/>
            <person name="Tunlid A."/>
            <person name="Henrissat B."/>
            <person name="Grigoriev I.V."/>
            <person name="Hibbett D.S."/>
            <person name="Martin F."/>
        </authorList>
    </citation>
    <scope>NUCLEOTIDE SEQUENCE [LARGE SCALE GENOMIC DNA]</scope>
    <source>
        <strain evidence="3">Marx 270</strain>
    </source>
</reference>
<protein>
    <submittedName>
        <fullName evidence="2">Uncharacterized protein</fullName>
    </submittedName>
</protein>
<organism evidence="2 3">
    <name type="scientific">Pisolithus tinctorius Marx 270</name>
    <dbReference type="NCBI Taxonomy" id="870435"/>
    <lineage>
        <taxon>Eukaryota</taxon>
        <taxon>Fungi</taxon>
        <taxon>Dikarya</taxon>
        <taxon>Basidiomycota</taxon>
        <taxon>Agaricomycotina</taxon>
        <taxon>Agaricomycetes</taxon>
        <taxon>Agaricomycetidae</taxon>
        <taxon>Boletales</taxon>
        <taxon>Sclerodermatineae</taxon>
        <taxon>Pisolithaceae</taxon>
        <taxon>Pisolithus</taxon>
    </lineage>
</organism>
<dbReference type="EMBL" id="KN832077">
    <property type="protein sequence ID" value="KIN95092.1"/>
    <property type="molecule type" value="Genomic_DNA"/>
</dbReference>
<dbReference type="Proteomes" id="UP000054217">
    <property type="component" value="Unassembled WGS sequence"/>
</dbReference>
<evidence type="ECO:0000313" key="3">
    <source>
        <dbReference type="Proteomes" id="UP000054217"/>
    </source>
</evidence>